<dbReference type="GO" id="GO:0003676">
    <property type="term" value="F:nucleic acid binding"/>
    <property type="evidence" value="ECO:0007669"/>
    <property type="project" value="InterPro"/>
</dbReference>
<dbReference type="Proteomes" id="UP000030671">
    <property type="component" value="Unassembled WGS sequence"/>
</dbReference>
<dbReference type="InterPro" id="IPR000467">
    <property type="entry name" value="G_patch_dom"/>
</dbReference>
<dbReference type="PROSITE" id="PS50174">
    <property type="entry name" value="G_PATCH"/>
    <property type="match status" value="1"/>
</dbReference>
<accession>W4K7E5</accession>
<organism evidence="3 4">
    <name type="scientific">Heterobasidion irregulare (strain TC 32-1)</name>
    <dbReference type="NCBI Taxonomy" id="747525"/>
    <lineage>
        <taxon>Eukaryota</taxon>
        <taxon>Fungi</taxon>
        <taxon>Dikarya</taxon>
        <taxon>Basidiomycota</taxon>
        <taxon>Agaricomycotina</taxon>
        <taxon>Agaricomycetes</taxon>
        <taxon>Russulales</taxon>
        <taxon>Bondarzewiaceae</taxon>
        <taxon>Heterobasidion</taxon>
        <taxon>Heterobasidion annosum species complex</taxon>
    </lineage>
</organism>
<keyword evidence="4" id="KW-1185">Reference proteome</keyword>
<evidence type="ECO:0000256" key="1">
    <source>
        <dbReference type="SAM" id="MobiDB-lite"/>
    </source>
</evidence>
<evidence type="ECO:0000259" key="2">
    <source>
        <dbReference type="PROSITE" id="PS50174"/>
    </source>
</evidence>
<evidence type="ECO:0000313" key="3">
    <source>
        <dbReference type="EMBL" id="ETW81684.1"/>
    </source>
</evidence>
<dbReference type="InterPro" id="IPR039146">
    <property type="entry name" value="GPANK1"/>
</dbReference>
<dbReference type="OrthoDB" id="2538319at2759"/>
<feature type="domain" description="G-patch" evidence="2">
    <location>
        <begin position="190"/>
        <end position="217"/>
    </location>
</feature>
<sequence>MATVTHYIRSHYDPIRDRDRLQLETGQTIGEPEPHGEEEDPWQTEFTFGVRHSLASAPRFVRATLPYDEWGNIIINSPEPVQNIEQDEKPQDLASWYRTLTQRTDQKDTPPAKIPKSSSVCLPSTSTSHSLTSTARTGKRKDRDWFISRALAQSASSSTPAPSSTLADILSRDPPADQPLKPPIFLHLGPSNRGWAMLQRHGWNEGEGLGRSVARRGDVRLESLEGGQGSGSKRPEVQVHNIKVKQEEITVDEGMVKVKDTQVIDLTLSESESEDGEDIEIISSSSLPPQQPDVMVRDHSSQNALLTPIATVLKSDRLGIGLKAKTEGPYRASIKRVTHNAAALQAHVQAGEELRRTKTLVGKGGRGFERLQRKERERRQEMLAYLNHN</sequence>
<protein>
    <recommendedName>
        <fullName evidence="2">G-patch domain-containing protein</fullName>
    </recommendedName>
</protein>
<gene>
    <name evidence="3" type="ORF">HETIRDRAFT_125147</name>
</gene>
<evidence type="ECO:0000313" key="4">
    <source>
        <dbReference type="Proteomes" id="UP000030671"/>
    </source>
</evidence>
<feature type="region of interest" description="Disordered" evidence="1">
    <location>
        <begin position="152"/>
        <end position="183"/>
    </location>
</feature>
<dbReference type="PANTHER" id="PTHR20923">
    <property type="entry name" value="BAT4 PROTEIN-RELATED"/>
    <property type="match status" value="1"/>
</dbReference>
<feature type="region of interest" description="Disordered" evidence="1">
    <location>
        <begin position="101"/>
        <end position="139"/>
    </location>
</feature>
<dbReference type="AlphaFoldDB" id="W4K7E5"/>
<reference evidence="3 4" key="1">
    <citation type="journal article" date="2012" name="New Phytol.">
        <title>Insight into trade-off between wood decay and parasitism from the genome of a fungal forest pathogen.</title>
        <authorList>
            <person name="Olson A."/>
            <person name="Aerts A."/>
            <person name="Asiegbu F."/>
            <person name="Belbahri L."/>
            <person name="Bouzid O."/>
            <person name="Broberg A."/>
            <person name="Canback B."/>
            <person name="Coutinho P.M."/>
            <person name="Cullen D."/>
            <person name="Dalman K."/>
            <person name="Deflorio G."/>
            <person name="van Diepen L.T."/>
            <person name="Dunand C."/>
            <person name="Duplessis S."/>
            <person name="Durling M."/>
            <person name="Gonthier P."/>
            <person name="Grimwood J."/>
            <person name="Fossdal C.G."/>
            <person name="Hansson D."/>
            <person name="Henrissat B."/>
            <person name="Hietala A."/>
            <person name="Himmelstrand K."/>
            <person name="Hoffmeister D."/>
            <person name="Hogberg N."/>
            <person name="James T.Y."/>
            <person name="Karlsson M."/>
            <person name="Kohler A."/>
            <person name="Kues U."/>
            <person name="Lee Y.H."/>
            <person name="Lin Y.C."/>
            <person name="Lind M."/>
            <person name="Lindquist E."/>
            <person name="Lombard V."/>
            <person name="Lucas S."/>
            <person name="Lunden K."/>
            <person name="Morin E."/>
            <person name="Murat C."/>
            <person name="Park J."/>
            <person name="Raffaello T."/>
            <person name="Rouze P."/>
            <person name="Salamov A."/>
            <person name="Schmutz J."/>
            <person name="Solheim H."/>
            <person name="Stahlberg J."/>
            <person name="Velez H."/>
            <person name="de Vries R.P."/>
            <person name="Wiebenga A."/>
            <person name="Woodward S."/>
            <person name="Yakovlev I."/>
            <person name="Garbelotto M."/>
            <person name="Martin F."/>
            <person name="Grigoriev I.V."/>
            <person name="Stenlid J."/>
        </authorList>
    </citation>
    <scope>NUCLEOTIDE SEQUENCE [LARGE SCALE GENOMIC DNA]</scope>
    <source>
        <strain evidence="3 4">TC 32-1</strain>
    </source>
</reference>
<name>W4K7E5_HETIT</name>
<feature type="compositionally biased region" description="Low complexity" evidence="1">
    <location>
        <begin position="152"/>
        <end position="167"/>
    </location>
</feature>
<dbReference type="eggNOG" id="ENOG502SN0G">
    <property type="taxonomic scope" value="Eukaryota"/>
</dbReference>
<dbReference type="EMBL" id="KI925458">
    <property type="protein sequence ID" value="ETW81684.1"/>
    <property type="molecule type" value="Genomic_DNA"/>
</dbReference>
<dbReference type="GeneID" id="20666897"/>
<dbReference type="KEGG" id="hir:HETIRDRAFT_125147"/>
<proteinExistence type="predicted"/>
<dbReference type="RefSeq" id="XP_009546306.1">
    <property type="nucleotide sequence ID" value="XM_009548011.1"/>
</dbReference>
<dbReference type="Pfam" id="PF01585">
    <property type="entry name" value="G-patch"/>
    <property type="match status" value="1"/>
</dbReference>
<dbReference type="PANTHER" id="PTHR20923:SF1">
    <property type="entry name" value="G PATCH DOMAIN AND ANKYRIN REPEAT-CONTAINING PROTEIN 1"/>
    <property type="match status" value="1"/>
</dbReference>
<dbReference type="HOGENOM" id="CLU_056416_0_0_1"/>
<dbReference type="InParanoid" id="W4K7E5"/>
<feature type="compositionally biased region" description="Low complexity" evidence="1">
    <location>
        <begin position="117"/>
        <end position="136"/>
    </location>
</feature>
<dbReference type="STRING" id="747525.W4K7E5"/>